<keyword evidence="2" id="KW-1185">Reference proteome</keyword>
<organism evidence="1 2">
    <name type="scientific">Membranihabitans marinus</name>
    <dbReference type="NCBI Taxonomy" id="1227546"/>
    <lineage>
        <taxon>Bacteria</taxon>
        <taxon>Pseudomonadati</taxon>
        <taxon>Bacteroidota</taxon>
        <taxon>Saprospiria</taxon>
        <taxon>Saprospirales</taxon>
        <taxon>Saprospiraceae</taxon>
        <taxon>Membranihabitans</taxon>
    </lineage>
</organism>
<dbReference type="GO" id="GO:0005996">
    <property type="term" value="P:monosaccharide metabolic process"/>
    <property type="evidence" value="ECO:0007669"/>
    <property type="project" value="InterPro"/>
</dbReference>
<comment type="caution">
    <text evidence="1">The sequence shown here is derived from an EMBL/GenBank/DDBJ whole genome shotgun (WGS) entry which is preliminary data.</text>
</comment>
<protein>
    <recommendedName>
        <fullName evidence="3">D-ribose pyranase</fullName>
    </recommendedName>
</protein>
<dbReference type="SUPFAM" id="SSF102546">
    <property type="entry name" value="RbsD-like"/>
    <property type="match status" value="1"/>
</dbReference>
<dbReference type="Proteomes" id="UP000753961">
    <property type="component" value="Unassembled WGS sequence"/>
</dbReference>
<sequence>MTEQKSEASNWKTEVATTLERYGHRNWIVVADAAYPQQSNPAIETIVIDATQLEAVAYVNELIEKAGHVDGTIYLDRELEYVPEDLATGVDAYRTELYKLLDGKSVTTPFHEDIIKKLDETANLYNVLILKTDMMIPYTSVFFQLECGYWPADSEQTLRGAIKNDED</sequence>
<dbReference type="EMBL" id="JAHVHU010000012">
    <property type="protein sequence ID" value="MBY5959213.1"/>
    <property type="molecule type" value="Genomic_DNA"/>
</dbReference>
<dbReference type="RefSeq" id="WP_222580752.1">
    <property type="nucleotide sequence ID" value="NZ_JAHVHU010000012.1"/>
</dbReference>
<name>A0A953HQV8_9BACT</name>
<accession>A0A953HQV8</accession>
<dbReference type="GO" id="GO:0048029">
    <property type="term" value="F:monosaccharide binding"/>
    <property type="evidence" value="ECO:0007669"/>
    <property type="project" value="InterPro"/>
</dbReference>
<proteinExistence type="predicted"/>
<reference evidence="1" key="1">
    <citation type="submission" date="2021-06" db="EMBL/GenBank/DDBJ databases">
        <title>44 bacteria genomes isolated from Dapeng, Shenzhen.</title>
        <authorList>
            <person name="Zheng W."/>
            <person name="Yu S."/>
            <person name="Huang Y."/>
        </authorList>
    </citation>
    <scope>NUCLEOTIDE SEQUENCE</scope>
    <source>
        <strain evidence="1">DP5N28-2</strain>
    </source>
</reference>
<evidence type="ECO:0008006" key="3">
    <source>
        <dbReference type="Google" id="ProtNLM"/>
    </source>
</evidence>
<dbReference type="Gene3D" id="3.40.1650.10">
    <property type="entry name" value="RbsD-like domain"/>
    <property type="match status" value="1"/>
</dbReference>
<dbReference type="InterPro" id="IPR023750">
    <property type="entry name" value="RbsD-like_sf"/>
</dbReference>
<evidence type="ECO:0000313" key="2">
    <source>
        <dbReference type="Proteomes" id="UP000753961"/>
    </source>
</evidence>
<evidence type="ECO:0000313" key="1">
    <source>
        <dbReference type="EMBL" id="MBY5959213.1"/>
    </source>
</evidence>
<dbReference type="GO" id="GO:0016853">
    <property type="term" value="F:isomerase activity"/>
    <property type="evidence" value="ECO:0007669"/>
    <property type="project" value="InterPro"/>
</dbReference>
<gene>
    <name evidence="1" type="ORF">KUV50_13755</name>
</gene>
<dbReference type="AlphaFoldDB" id="A0A953HQV8"/>